<dbReference type="PANTHER" id="PTHR30540">
    <property type="entry name" value="OSMOTIC STRESS POTASSIUM TRANSPORTER"/>
    <property type="match status" value="1"/>
</dbReference>
<evidence type="ECO:0000259" key="5">
    <source>
        <dbReference type="Pfam" id="PF02705"/>
    </source>
</evidence>
<evidence type="ECO:0000256" key="4">
    <source>
        <dbReference type="SAM" id="SignalP"/>
    </source>
</evidence>
<dbReference type="PANTHER" id="PTHR30540:SF97">
    <property type="entry name" value="POTASSIUM TRANSPORTER"/>
    <property type="match status" value="1"/>
</dbReference>
<dbReference type="InterPro" id="IPR053951">
    <property type="entry name" value="K_trans_N"/>
</dbReference>
<dbReference type="Pfam" id="PF02705">
    <property type="entry name" value="K_trans"/>
    <property type="match status" value="1"/>
</dbReference>
<feature type="transmembrane region" description="Helical" evidence="3">
    <location>
        <begin position="128"/>
        <end position="153"/>
    </location>
</feature>
<comment type="similarity">
    <text evidence="2">Belongs to the HAK/KUP transporter (TC 2.A.72.3) family.</text>
</comment>
<keyword evidence="7" id="KW-1185">Reference proteome</keyword>
<reference evidence="6 7" key="1">
    <citation type="journal article" date="2019" name="G3 (Bethesda)">
        <title>Sequencing of a Wild Apple (Malus baccata) Genome Unravels the Differences Between Cultivated and Wild Apple Species Regarding Disease Resistance and Cold Tolerance.</title>
        <authorList>
            <person name="Chen X."/>
        </authorList>
    </citation>
    <scope>NUCLEOTIDE SEQUENCE [LARGE SCALE GENOMIC DNA]</scope>
    <source>
        <strain evidence="7">cv. Shandingzi</strain>
        <tissue evidence="6">Leaves</tissue>
    </source>
</reference>
<gene>
    <name evidence="6" type="ORF">C1H46_041830</name>
</gene>
<evidence type="ECO:0000313" key="7">
    <source>
        <dbReference type="Proteomes" id="UP000315295"/>
    </source>
</evidence>
<feature type="transmembrane region" description="Helical" evidence="3">
    <location>
        <begin position="183"/>
        <end position="202"/>
    </location>
</feature>
<sequence length="218" mass="24243">MFAPVIVVWLLFIGGGGAYNISHWNREVIRATSPIYIYRFFRKIHSKTWRSLGSIALCVAETLTSAGSEAMFTSLGHFRKKSIKMTFVCFIYPVLVLSYGGQAAYVSKNLDAKDFNHLSESMPRQIRHGFVVFSLLASVVGSQATITACFSIINQCLALGCFPRVKVIHTSDEIHGQVYIPDINWLLMVLSVVVTIGFHDIIKIGSATGIHFPTIRLL</sequence>
<dbReference type="STRING" id="106549.A0A540KEI9"/>
<dbReference type="InterPro" id="IPR003855">
    <property type="entry name" value="K+_transporter"/>
</dbReference>
<evidence type="ECO:0000256" key="3">
    <source>
        <dbReference type="SAM" id="Phobius"/>
    </source>
</evidence>
<keyword evidence="3" id="KW-1133">Transmembrane helix</keyword>
<accession>A0A540KEI9</accession>
<name>A0A540KEI9_MALBA</name>
<feature type="signal peptide" evidence="4">
    <location>
        <begin position="1"/>
        <end position="18"/>
    </location>
</feature>
<evidence type="ECO:0000313" key="6">
    <source>
        <dbReference type="EMBL" id="TQD72645.1"/>
    </source>
</evidence>
<keyword evidence="3" id="KW-0472">Membrane</keyword>
<feature type="transmembrane region" description="Helical" evidence="3">
    <location>
        <begin position="85"/>
        <end position="107"/>
    </location>
</feature>
<dbReference type="GO" id="GO:0015079">
    <property type="term" value="F:potassium ion transmembrane transporter activity"/>
    <property type="evidence" value="ECO:0007669"/>
    <property type="project" value="InterPro"/>
</dbReference>
<comment type="subcellular location">
    <subcellularLocation>
        <location evidence="1">Cell membrane</location>
        <topology evidence="1">Multi-pass membrane protein</topology>
    </subcellularLocation>
</comment>
<feature type="chain" id="PRO_5021833738" description="K+ potassium transporter integral membrane domain-containing protein" evidence="4">
    <location>
        <begin position="19"/>
        <end position="218"/>
    </location>
</feature>
<protein>
    <recommendedName>
        <fullName evidence="5">K+ potassium transporter integral membrane domain-containing protein</fullName>
    </recommendedName>
</protein>
<dbReference type="EMBL" id="VIEB01001380">
    <property type="protein sequence ID" value="TQD72645.1"/>
    <property type="molecule type" value="Genomic_DNA"/>
</dbReference>
<dbReference type="Proteomes" id="UP000315295">
    <property type="component" value="Unassembled WGS sequence"/>
</dbReference>
<dbReference type="GO" id="GO:0005886">
    <property type="term" value="C:plasma membrane"/>
    <property type="evidence" value="ECO:0007669"/>
    <property type="project" value="UniProtKB-SubCell"/>
</dbReference>
<comment type="caution">
    <text evidence="6">The sequence shown here is derived from an EMBL/GenBank/DDBJ whole genome shotgun (WGS) entry which is preliminary data.</text>
</comment>
<evidence type="ECO:0000256" key="1">
    <source>
        <dbReference type="ARBA" id="ARBA00004651"/>
    </source>
</evidence>
<feature type="domain" description="K+ potassium transporter integral membrane" evidence="5">
    <location>
        <begin position="1"/>
        <end position="210"/>
    </location>
</feature>
<organism evidence="6 7">
    <name type="scientific">Malus baccata</name>
    <name type="common">Siberian crab apple</name>
    <name type="synonym">Pyrus baccata</name>
    <dbReference type="NCBI Taxonomy" id="106549"/>
    <lineage>
        <taxon>Eukaryota</taxon>
        <taxon>Viridiplantae</taxon>
        <taxon>Streptophyta</taxon>
        <taxon>Embryophyta</taxon>
        <taxon>Tracheophyta</taxon>
        <taxon>Spermatophyta</taxon>
        <taxon>Magnoliopsida</taxon>
        <taxon>eudicotyledons</taxon>
        <taxon>Gunneridae</taxon>
        <taxon>Pentapetalae</taxon>
        <taxon>rosids</taxon>
        <taxon>fabids</taxon>
        <taxon>Rosales</taxon>
        <taxon>Rosaceae</taxon>
        <taxon>Amygdaloideae</taxon>
        <taxon>Maleae</taxon>
        <taxon>Malus</taxon>
    </lineage>
</organism>
<evidence type="ECO:0000256" key="2">
    <source>
        <dbReference type="ARBA" id="ARBA00008440"/>
    </source>
</evidence>
<keyword evidence="4" id="KW-0732">Signal</keyword>
<keyword evidence="3" id="KW-0812">Transmembrane</keyword>
<dbReference type="AlphaFoldDB" id="A0A540KEI9"/>
<proteinExistence type="inferred from homology"/>